<dbReference type="InterPro" id="IPR009091">
    <property type="entry name" value="RCC1/BLIP-II"/>
</dbReference>
<dbReference type="Gene3D" id="2.130.10.30">
    <property type="entry name" value="Regulator of chromosome condensation 1/beta-lactamase-inhibitor protein II"/>
    <property type="match status" value="1"/>
</dbReference>
<reference evidence="2 3" key="1">
    <citation type="journal article" date="2023" name="Sci. Data">
        <title>Genome assembly of the Korean intertidal mud-creeper Batillaria attramentaria.</title>
        <authorList>
            <person name="Patra A.K."/>
            <person name="Ho P.T."/>
            <person name="Jun S."/>
            <person name="Lee S.J."/>
            <person name="Kim Y."/>
            <person name="Won Y.J."/>
        </authorList>
    </citation>
    <scope>NUCLEOTIDE SEQUENCE [LARGE SCALE GENOMIC DNA]</scope>
    <source>
        <strain evidence="2">Wonlab-2016</strain>
    </source>
</reference>
<keyword evidence="3" id="KW-1185">Reference proteome</keyword>
<gene>
    <name evidence="2" type="ORF">BaRGS_00027624</name>
</gene>
<accession>A0ABD0K1H0</accession>
<dbReference type="EMBL" id="JACVVK020000267">
    <property type="protein sequence ID" value="KAK7481084.1"/>
    <property type="molecule type" value="Genomic_DNA"/>
</dbReference>
<proteinExistence type="predicted"/>
<dbReference type="InterPro" id="IPR000408">
    <property type="entry name" value="Reg_chr_condens"/>
</dbReference>
<comment type="caution">
    <text evidence="2">The sequence shown here is derived from an EMBL/GenBank/DDBJ whole genome shotgun (WGS) entry which is preliminary data.</text>
</comment>
<protein>
    <submittedName>
        <fullName evidence="2">Uncharacterized protein</fullName>
    </submittedName>
</protein>
<dbReference type="SUPFAM" id="SSF50985">
    <property type="entry name" value="RCC1/BLIP-II"/>
    <property type="match status" value="1"/>
</dbReference>
<evidence type="ECO:0000313" key="3">
    <source>
        <dbReference type="Proteomes" id="UP001519460"/>
    </source>
</evidence>
<dbReference type="PROSITE" id="PS50012">
    <property type="entry name" value="RCC1_3"/>
    <property type="match status" value="1"/>
</dbReference>
<evidence type="ECO:0000256" key="1">
    <source>
        <dbReference type="PROSITE-ProRule" id="PRU00235"/>
    </source>
</evidence>
<dbReference type="AlphaFoldDB" id="A0ABD0K1H0"/>
<dbReference type="PROSITE" id="PS00626">
    <property type="entry name" value="RCC1_2"/>
    <property type="match status" value="1"/>
</dbReference>
<evidence type="ECO:0000313" key="2">
    <source>
        <dbReference type="EMBL" id="KAK7481084.1"/>
    </source>
</evidence>
<feature type="repeat" description="RCC1" evidence="1">
    <location>
        <begin position="15"/>
        <end position="72"/>
    </location>
</feature>
<organism evidence="2 3">
    <name type="scientific">Batillaria attramentaria</name>
    <dbReference type="NCBI Taxonomy" id="370345"/>
    <lineage>
        <taxon>Eukaryota</taxon>
        <taxon>Metazoa</taxon>
        <taxon>Spiralia</taxon>
        <taxon>Lophotrochozoa</taxon>
        <taxon>Mollusca</taxon>
        <taxon>Gastropoda</taxon>
        <taxon>Caenogastropoda</taxon>
        <taxon>Sorbeoconcha</taxon>
        <taxon>Cerithioidea</taxon>
        <taxon>Batillariidae</taxon>
        <taxon>Batillaria</taxon>
    </lineage>
</organism>
<sequence length="86" mass="8956">MDTTNGHADGKDDEAALLCWGCGEFGQHCQGHTNDVGFRESEVNQFGRAGGTLGAVTSVACGASHTVVLTGNQHSGTSLLHSRIDR</sequence>
<dbReference type="Proteomes" id="UP001519460">
    <property type="component" value="Unassembled WGS sequence"/>
</dbReference>
<name>A0ABD0K1H0_9CAEN</name>